<dbReference type="PRINTS" id="PR00413">
    <property type="entry name" value="HADHALOGNASE"/>
</dbReference>
<gene>
    <name evidence="2" type="primary">yihX</name>
    <name evidence="2" type="ORF">ERS852394_01338</name>
</gene>
<keyword evidence="1" id="KW-0812">Transmembrane</keyword>
<accession>A0A174BQ05</accession>
<feature type="transmembrane region" description="Helical" evidence="1">
    <location>
        <begin position="7"/>
        <end position="26"/>
    </location>
</feature>
<organism evidence="2 3">
    <name type="scientific">Blautia obeum</name>
    <dbReference type="NCBI Taxonomy" id="40520"/>
    <lineage>
        <taxon>Bacteria</taxon>
        <taxon>Bacillati</taxon>
        <taxon>Bacillota</taxon>
        <taxon>Clostridia</taxon>
        <taxon>Lachnospirales</taxon>
        <taxon>Lachnospiraceae</taxon>
        <taxon>Blautia</taxon>
    </lineage>
</organism>
<dbReference type="Gene3D" id="3.40.50.1000">
    <property type="entry name" value="HAD superfamily/HAD-like"/>
    <property type="match status" value="1"/>
</dbReference>
<keyword evidence="1" id="KW-1133">Transmembrane helix</keyword>
<dbReference type="NCBIfam" id="TIGR01509">
    <property type="entry name" value="HAD-SF-IA-v3"/>
    <property type="match status" value="1"/>
</dbReference>
<dbReference type="CDD" id="cd02603">
    <property type="entry name" value="HAD_sEH-N_like"/>
    <property type="match status" value="1"/>
</dbReference>
<dbReference type="EC" id="3.1.3.-" evidence="2"/>
<dbReference type="RefSeq" id="WP_055065968.1">
    <property type="nucleotide sequence ID" value="NZ_CYZD01000005.1"/>
</dbReference>
<dbReference type="SFLD" id="SFLDS00003">
    <property type="entry name" value="Haloacid_Dehalogenase"/>
    <property type="match status" value="1"/>
</dbReference>
<dbReference type="AlphaFoldDB" id="A0A174BQ05"/>
<dbReference type="SUPFAM" id="SSF56784">
    <property type="entry name" value="HAD-like"/>
    <property type="match status" value="1"/>
</dbReference>
<dbReference type="InterPro" id="IPR023198">
    <property type="entry name" value="PGP-like_dom2"/>
</dbReference>
<dbReference type="InterPro" id="IPR036412">
    <property type="entry name" value="HAD-like_sf"/>
</dbReference>
<reference evidence="2 3" key="1">
    <citation type="submission" date="2015-09" db="EMBL/GenBank/DDBJ databases">
        <authorList>
            <consortium name="Pathogen Informatics"/>
        </authorList>
    </citation>
    <scope>NUCLEOTIDE SEQUENCE [LARGE SCALE GENOMIC DNA]</scope>
    <source>
        <strain evidence="2 3">2789STDY5608837</strain>
    </source>
</reference>
<dbReference type="Pfam" id="PF00702">
    <property type="entry name" value="Hydrolase"/>
    <property type="match status" value="1"/>
</dbReference>
<keyword evidence="2" id="KW-0378">Hydrolase</keyword>
<sequence>MKNWKKYAAIIGVIALLAIFCLPMYFALKGDFSQKAFMASLFTVLFVAVMCYVILMLFKYLSKKKEEKPETGGIKNIIFDVGQVLVDYDWETYLDSFGFEPAKRERIAKATFQSPVWDERDRGLYEEDVYLKQFQELDPEDAEDIEKVIRGTGGTIHKRPYADTWVKYLKSKGYHVYILSNYSSYMLDHTKKELTFRREMDGEVFSCYANQLKPDAEIYQTILNKYQLKPEECVFIDDRPENCRGAQEQGIHTICFKDFKQVTADLEKLGVK</sequence>
<dbReference type="Proteomes" id="UP000095409">
    <property type="component" value="Unassembled WGS sequence"/>
</dbReference>
<feature type="transmembrane region" description="Helical" evidence="1">
    <location>
        <begin position="38"/>
        <end position="58"/>
    </location>
</feature>
<dbReference type="PANTHER" id="PTHR43611:SF3">
    <property type="entry name" value="FLAVIN MONONUCLEOTIDE HYDROLASE 1, CHLOROPLATIC"/>
    <property type="match status" value="1"/>
</dbReference>
<name>A0A174BQ05_9FIRM</name>
<dbReference type="EMBL" id="CYZD01000005">
    <property type="protein sequence ID" value="CUO03142.1"/>
    <property type="molecule type" value="Genomic_DNA"/>
</dbReference>
<proteinExistence type="predicted"/>
<dbReference type="PANTHER" id="PTHR43611">
    <property type="entry name" value="ALPHA-D-GLUCOSE 1-PHOSPHATE PHOSPHATASE"/>
    <property type="match status" value="1"/>
</dbReference>
<dbReference type="SFLD" id="SFLDG01129">
    <property type="entry name" value="C1.5:_HAD__Beta-PGM__Phosphata"/>
    <property type="match status" value="1"/>
</dbReference>
<dbReference type="InterPro" id="IPR023214">
    <property type="entry name" value="HAD_sf"/>
</dbReference>
<evidence type="ECO:0000313" key="2">
    <source>
        <dbReference type="EMBL" id="CUO03142.1"/>
    </source>
</evidence>
<evidence type="ECO:0000256" key="1">
    <source>
        <dbReference type="SAM" id="Phobius"/>
    </source>
</evidence>
<protein>
    <submittedName>
        <fullName evidence="2">Phosphatase yihX</fullName>
        <ecNumber evidence="2">3.1.3.-</ecNumber>
    </submittedName>
</protein>
<dbReference type="GO" id="GO:0016787">
    <property type="term" value="F:hydrolase activity"/>
    <property type="evidence" value="ECO:0007669"/>
    <property type="project" value="UniProtKB-KW"/>
</dbReference>
<dbReference type="Gene3D" id="1.10.150.240">
    <property type="entry name" value="Putative phosphatase, domain 2"/>
    <property type="match status" value="1"/>
</dbReference>
<keyword evidence="1" id="KW-0472">Membrane</keyword>
<dbReference type="InterPro" id="IPR006439">
    <property type="entry name" value="HAD-SF_hydro_IA"/>
</dbReference>
<evidence type="ECO:0000313" key="3">
    <source>
        <dbReference type="Proteomes" id="UP000095409"/>
    </source>
</evidence>